<dbReference type="InterPro" id="IPR012134">
    <property type="entry name" value="Glu-5-SA_DH"/>
</dbReference>
<comment type="caution">
    <text evidence="9">The sequence shown here is derived from an EMBL/GenBank/DDBJ whole genome shotgun (WGS) entry which is preliminary data.</text>
</comment>
<feature type="domain" description="Aldehyde dehydrogenase" evidence="8">
    <location>
        <begin position="7"/>
        <end position="281"/>
    </location>
</feature>
<keyword evidence="4 7" id="KW-0521">NADP</keyword>
<accession>E8JRH1</accession>
<dbReference type="InterPro" id="IPR016162">
    <property type="entry name" value="Ald_DH_N"/>
</dbReference>
<evidence type="ECO:0000313" key="9">
    <source>
        <dbReference type="EMBL" id="EFW88205.1"/>
    </source>
</evidence>
<dbReference type="AlphaFoldDB" id="E8JRH1"/>
<dbReference type="UniPathway" id="UPA00098">
    <property type="reaction ID" value="UER00360"/>
</dbReference>
<proteinExistence type="inferred from homology"/>
<gene>
    <name evidence="7 9" type="primary">proA</name>
    <name evidence="9" type="ORF">HMPREF0819_1594</name>
</gene>
<organism evidence="9 10">
    <name type="scientific">Streptococcus equinus ATCC 9812</name>
    <dbReference type="NCBI Taxonomy" id="525379"/>
    <lineage>
        <taxon>Bacteria</taxon>
        <taxon>Bacillati</taxon>
        <taxon>Bacillota</taxon>
        <taxon>Bacilli</taxon>
        <taxon>Lactobacillales</taxon>
        <taxon>Streptococcaceae</taxon>
        <taxon>Streptococcus</taxon>
    </lineage>
</organism>
<dbReference type="EC" id="1.2.1.41" evidence="7"/>
<dbReference type="CDD" id="cd07079">
    <property type="entry name" value="ALDH_F18-19_ProA-GPR"/>
    <property type="match status" value="1"/>
</dbReference>
<dbReference type="PANTHER" id="PTHR11063">
    <property type="entry name" value="GLUTAMATE SEMIALDEHYDE DEHYDROGENASE"/>
    <property type="match status" value="1"/>
</dbReference>
<comment type="function">
    <text evidence="7">Catalyzes the NADPH-dependent reduction of L-glutamate 5-phosphate into L-glutamate 5-semialdehyde and phosphate. The product spontaneously undergoes cyclization to form 1-pyrroline-5-carboxylate.</text>
</comment>
<dbReference type="HOGENOM" id="CLU_030231_0_0_9"/>
<evidence type="ECO:0000313" key="10">
    <source>
        <dbReference type="Proteomes" id="UP000005699"/>
    </source>
</evidence>
<dbReference type="HAMAP" id="MF_00412">
    <property type="entry name" value="ProA"/>
    <property type="match status" value="1"/>
</dbReference>
<dbReference type="Gene3D" id="3.40.605.10">
    <property type="entry name" value="Aldehyde Dehydrogenase, Chain A, domain 1"/>
    <property type="match status" value="1"/>
</dbReference>
<evidence type="ECO:0000256" key="3">
    <source>
        <dbReference type="ARBA" id="ARBA00022650"/>
    </source>
</evidence>
<comment type="pathway">
    <text evidence="1 7">Amino-acid biosynthesis; L-proline biosynthesis; L-glutamate 5-semialdehyde from L-glutamate: step 2/2.</text>
</comment>
<dbReference type="RefSeq" id="WP_003067390.1">
    <property type="nucleotide sequence ID" value="NZ_GL698431.1"/>
</dbReference>
<dbReference type="PIRSF" id="PIRSF000151">
    <property type="entry name" value="GPR"/>
    <property type="match status" value="1"/>
</dbReference>
<dbReference type="Pfam" id="PF00171">
    <property type="entry name" value="Aldedh"/>
    <property type="match status" value="2"/>
</dbReference>
<evidence type="ECO:0000256" key="1">
    <source>
        <dbReference type="ARBA" id="ARBA00004985"/>
    </source>
</evidence>
<dbReference type="NCBIfam" id="NF001221">
    <property type="entry name" value="PRK00197.1"/>
    <property type="match status" value="1"/>
</dbReference>
<keyword evidence="2 7" id="KW-0028">Amino-acid biosynthesis</keyword>
<evidence type="ECO:0000256" key="2">
    <source>
        <dbReference type="ARBA" id="ARBA00022605"/>
    </source>
</evidence>
<evidence type="ECO:0000256" key="4">
    <source>
        <dbReference type="ARBA" id="ARBA00022857"/>
    </source>
</evidence>
<evidence type="ECO:0000259" key="8">
    <source>
        <dbReference type="Pfam" id="PF00171"/>
    </source>
</evidence>
<dbReference type="FunFam" id="3.40.309.10:FF:000006">
    <property type="entry name" value="Gamma-glutamyl phosphate reductase"/>
    <property type="match status" value="1"/>
</dbReference>
<dbReference type="NCBIfam" id="TIGR00407">
    <property type="entry name" value="proA"/>
    <property type="match status" value="1"/>
</dbReference>
<dbReference type="InterPro" id="IPR016161">
    <property type="entry name" value="Ald_DH/histidinol_DH"/>
</dbReference>
<dbReference type="GO" id="GO:0005737">
    <property type="term" value="C:cytoplasm"/>
    <property type="evidence" value="ECO:0007669"/>
    <property type="project" value="UniProtKB-SubCell"/>
</dbReference>
<dbReference type="SUPFAM" id="SSF53720">
    <property type="entry name" value="ALDH-like"/>
    <property type="match status" value="1"/>
</dbReference>
<dbReference type="GO" id="GO:0004350">
    <property type="term" value="F:glutamate-5-semialdehyde dehydrogenase activity"/>
    <property type="evidence" value="ECO:0007669"/>
    <property type="project" value="UniProtKB-UniRule"/>
</dbReference>
<comment type="catalytic activity">
    <reaction evidence="6 7">
        <text>L-glutamate 5-semialdehyde + phosphate + NADP(+) = L-glutamyl 5-phosphate + NADPH + H(+)</text>
        <dbReference type="Rhea" id="RHEA:19541"/>
        <dbReference type="ChEBI" id="CHEBI:15378"/>
        <dbReference type="ChEBI" id="CHEBI:43474"/>
        <dbReference type="ChEBI" id="CHEBI:57783"/>
        <dbReference type="ChEBI" id="CHEBI:58066"/>
        <dbReference type="ChEBI" id="CHEBI:58274"/>
        <dbReference type="ChEBI" id="CHEBI:58349"/>
        <dbReference type="EC" id="1.2.1.41"/>
    </reaction>
</comment>
<comment type="similarity">
    <text evidence="7">Belongs to the gamma-glutamyl phosphate reductase family.</text>
</comment>
<keyword evidence="7" id="KW-0963">Cytoplasm</keyword>
<reference evidence="9 10" key="1">
    <citation type="submission" date="2010-12" db="EMBL/GenBank/DDBJ databases">
        <authorList>
            <person name="Muzny D."/>
            <person name="Qin X."/>
            <person name="Deng J."/>
            <person name="Jiang H."/>
            <person name="Liu Y."/>
            <person name="Qu J."/>
            <person name="Song X.-Z."/>
            <person name="Zhang L."/>
            <person name="Thornton R."/>
            <person name="Coyle M."/>
            <person name="Francisco L."/>
            <person name="Jackson L."/>
            <person name="Javaid M."/>
            <person name="Korchina V."/>
            <person name="Kovar C."/>
            <person name="Mata R."/>
            <person name="Mathew T."/>
            <person name="Ngo R."/>
            <person name="Nguyen L."/>
            <person name="Nguyen N."/>
            <person name="Okwuonu G."/>
            <person name="Ongeri F."/>
            <person name="Pham C."/>
            <person name="Simmons D."/>
            <person name="Wilczek-Boney K."/>
            <person name="Hale W."/>
            <person name="Jakkamsetti A."/>
            <person name="Pham P."/>
            <person name="Ruth R."/>
            <person name="San Lucas F."/>
            <person name="Warren J."/>
            <person name="Zhang J."/>
            <person name="Zhao Z."/>
            <person name="Zhou C."/>
            <person name="Zhu D."/>
            <person name="Lee S."/>
            <person name="Bess C."/>
            <person name="Blankenburg K."/>
            <person name="Forbes L."/>
            <person name="Fu Q."/>
            <person name="Gubbala S."/>
            <person name="Hirani K."/>
            <person name="Jayaseelan J.C."/>
            <person name="Lara F."/>
            <person name="Munidasa M."/>
            <person name="Palculict T."/>
            <person name="Patil S."/>
            <person name="Pu L.-L."/>
            <person name="Saada N."/>
            <person name="Tang L."/>
            <person name="Weissenberger G."/>
            <person name="Zhu Y."/>
            <person name="Hemphill L."/>
            <person name="Shang Y."/>
            <person name="Youmans B."/>
            <person name="Ayvaz T."/>
            <person name="Ross M."/>
            <person name="Santibanez J."/>
            <person name="Aqrawi P."/>
            <person name="Gross S."/>
            <person name="Joshi V."/>
            <person name="Fowler G."/>
            <person name="Nazareth L."/>
            <person name="Reid J."/>
            <person name="Worley K."/>
            <person name="Petrosino J."/>
            <person name="Highlander S."/>
            <person name="Gibbs R."/>
        </authorList>
    </citation>
    <scope>NUCLEOTIDE SEQUENCE [LARGE SCALE GENOMIC DNA]</scope>
    <source>
        <strain evidence="9 10">ATCC 9812</strain>
    </source>
</reference>
<evidence type="ECO:0000256" key="6">
    <source>
        <dbReference type="ARBA" id="ARBA00049024"/>
    </source>
</evidence>
<comment type="subcellular location">
    <subcellularLocation>
        <location evidence="7">Cytoplasm</location>
    </subcellularLocation>
</comment>
<name>E8JRH1_STREI</name>
<dbReference type="Proteomes" id="UP000005699">
    <property type="component" value="Unassembled WGS sequence"/>
</dbReference>
<dbReference type="EMBL" id="AEVB01000038">
    <property type="protein sequence ID" value="EFW88205.1"/>
    <property type="molecule type" value="Genomic_DNA"/>
</dbReference>
<keyword evidence="3 7" id="KW-0641">Proline biosynthesis</keyword>
<keyword evidence="5 7" id="KW-0560">Oxidoreductase</keyword>
<dbReference type="eggNOG" id="COG0014">
    <property type="taxonomic scope" value="Bacteria"/>
</dbReference>
<feature type="domain" description="Aldehyde dehydrogenase" evidence="8">
    <location>
        <begin position="311"/>
        <end position="378"/>
    </location>
</feature>
<evidence type="ECO:0000256" key="5">
    <source>
        <dbReference type="ARBA" id="ARBA00023002"/>
    </source>
</evidence>
<dbReference type="InterPro" id="IPR016163">
    <property type="entry name" value="Ald_DH_C"/>
</dbReference>
<dbReference type="Gene3D" id="3.40.309.10">
    <property type="entry name" value="Aldehyde Dehydrogenase, Chain A, domain 2"/>
    <property type="match status" value="1"/>
</dbReference>
<evidence type="ECO:0000256" key="7">
    <source>
        <dbReference type="HAMAP-Rule" id="MF_00412"/>
    </source>
</evidence>
<dbReference type="InterPro" id="IPR015590">
    <property type="entry name" value="Aldehyde_DH_dom"/>
</dbReference>
<dbReference type="GO" id="GO:0055129">
    <property type="term" value="P:L-proline biosynthetic process"/>
    <property type="evidence" value="ECO:0007669"/>
    <property type="project" value="UniProtKB-UniRule"/>
</dbReference>
<dbReference type="InterPro" id="IPR000965">
    <property type="entry name" value="GPR_dom"/>
</dbReference>
<dbReference type="GO" id="GO:0050661">
    <property type="term" value="F:NADP binding"/>
    <property type="evidence" value="ECO:0007669"/>
    <property type="project" value="InterPro"/>
</dbReference>
<sequence length="416" mass="45225">MSYIDELGKNAKIASQSLVKLGAAEKNVVLGQVAEALLAETDFILQENACDVEKARENGISPVMVDRLKLDAKRIEGIVEGVRQVADLQDPIGQVVRGYTNLDGLKIVQKRVPLGVIAMIFESRPNVSVDAFSLAFKTSNAIILRGGRDAIHSNTALVTVIRKALAKAGLNENVVQLVEDTSHAVAEELMQAVDYVDVLIPRGGARLIQTVKEKSKVPVIETGVGNVHIYVDDSADLDMATKIVINAKTQRPSVCNAAESLLVHQSVADAFLPKLEEAINVVHPVEFRADDKALTIFKNAVAATAEDYATEFLDYIMSVKVVDSLDDAINWVNKYTTHHSEAIITKDLEHAERFQDEVDAAAVYVNASTRFTDGFVFGLGAEIGISTQKMHARGPMGLEALTSTKFYINGKGQIRE</sequence>
<protein>
    <recommendedName>
        <fullName evidence="7">Gamma-glutamyl phosphate reductase</fullName>
        <shortName evidence="7">GPR</shortName>
        <ecNumber evidence="7">1.2.1.41</ecNumber>
    </recommendedName>
    <alternativeName>
        <fullName evidence="7">Glutamate-5-semialdehyde dehydrogenase</fullName>
    </alternativeName>
    <alternativeName>
        <fullName evidence="7">Glutamyl-gamma-semialdehyde dehydrogenase</fullName>
        <shortName evidence="7">GSA dehydrogenase</shortName>
    </alternativeName>
</protein>
<dbReference type="PANTHER" id="PTHR11063:SF8">
    <property type="entry name" value="DELTA-1-PYRROLINE-5-CARBOXYLATE SYNTHASE"/>
    <property type="match status" value="1"/>
</dbReference>